<organism evidence="4 5">
    <name type="scientific">Candida boidinii</name>
    <name type="common">Yeast</name>
    <dbReference type="NCBI Taxonomy" id="5477"/>
    <lineage>
        <taxon>Eukaryota</taxon>
        <taxon>Fungi</taxon>
        <taxon>Dikarya</taxon>
        <taxon>Ascomycota</taxon>
        <taxon>Saccharomycotina</taxon>
        <taxon>Pichiomycetes</taxon>
        <taxon>Pichiales</taxon>
        <taxon>Pichiaceae</taxon>
        <taxon>Ogataea</taxon>
        <taxon>Ogataea/Candida clade</taxon>
    </lineage>
</organism>
<keyword evidence="5" id="KW-1185">Reference proteome</keyword>
<dbReference type="AlphaFoldDB" id="A0A9W6WFK0"/>
<comment type="similarity">
    <text evidence="3">Belongs to the alpha-ketoglutarate dehydrogenase component 4 family.</text>
</comment>
<comment type="caution">
    <text evidence="4">The sequence shown here is derived from an EMBL/GenBank/DDBJ whole genome shotgun (WGS) entry which is preliminary data.</text>
</comment>
<comment type="subcellular location">
    <subcellularLocation>
        <location evidence="1">Mitochondrion</location>
    </subcellularLocation>
</comment>
<evidence type="ECO:0000313" key="4">
    <source>
        <dbReference type="EMBL" id="GME68175.1"/>
    </source>
</evidence>
<protein>
    <submittedName>
        <fullName evidence="4">Unnamed protein product</fullName>
    </submittedName>
</protein>
<sequence length="102" mass="10742">MRAASRVLAQYVPLIKFVGGPHLSARHAAAVHPCAPDHIVPTGFDSSASSSAASAASTGSFSSIGNVEFESRNLLSKRFRYGVIEDLEIDDVNTGGAEVFIH</sequence>
<evidence type="ECO:0000256" key="2">
    <source>
        <dbReference type="ARBA" id="ARBA00023128"/>
    </source>
</evidence>
<dbReference type="Proteomes" id="UP001165120">
    <property type="component" value="Unassembled WGS sequence"/>
</dbReference>
<keyword evidence="2" id="KW-0496">Mitochondrion</keyword>
<dbReference type="GO" id="GO:0005739">
    <property type="term" value="C:mitochondrion"/>
    <property type="evidence" value="ECO:0007669"/>
    <property type="project" value="UniProtKB-SubCell"/>
</dbReference>
<name>A0A9W6WFK0_CANBO</name>
<dbReference type="InterPro" id="IPR020373">
    <property type="entry name" value="Kgd4/YMR-31"/>
</dbReference>
<gene>
    <name evidence="4" type="ORF">Cboi02_000145300</name>
</gene>
<evidence type="ECO:0000256" key="1">
    <source>
        <dbReference type="ARBA" id="ARBA00004173"/>
    </source>
</evidence>
<proteinExistence type="inferred from homology"/>
<reference evidence="4" key="1">
    <citation type="submission" date="2023-04" db="EMBL/GenBank/DDBJ databases">
        <title>Candida boidinii NBRC 10035.</title>
        <authorList>
            <person name="Ichikawa N."/>
            <person name="Sato H."/>
            <person name="Tonouchi N."/>
        </authorList>
    </citation>
    <scope>NUCLEOTIDE SEQUENCE</scope>
    <source>
        <strain evidence="4">NBRC 10035</strain>
    </source>
</reference>
<dbReference type="EMBL" id="BSXN01000345">
    <property type="protein sequence ID" value="GME68175.1"/>
    <property type="molecule type" value="Genomic_DNA"/>
</dbReference>
<accession>A0A9W6WFK0</accession>
<evidence type="ECO:0000313" key="5">
    <source>
        <dbReference type="Proteomes" id="UP001165120"/>
    </source>
</evidence>
<dbReference type="GO" id="GO:0006103">
    <property type="term" value="P:2-oxoglutarate metabolic process"/>
    <property type="evidence" value="ECO:0007669"/>
    <property type="project" value="InterPro"/>
</dbReference>
<dbReference type="Pfam" id="PF10937">
    <property type="entry name" value="Kgd4-YMR31"/>
    <property type="match status" value="1"/>
</dbReference>
<evidence type="ECO:0000256" key="3">
    <source>
        <dbReference type="ARBA" id="ARBA00043970"/>
    </source>
</evidence>